<evidence type="ECO:0000313" key="2">
    <source>
        <dbReference type="EMBL" id="MDK2125822.1"/>
    </source>
</evidence>
<name>A0ABT7E0I6_9NEIS</name>
<accession>A0ABT7E0I6</accession>
<keyword evidence="1" id="KW-0732">Signal</keyword>
<evidence type="ECO:0008006" key="4">
    <source>
        <dbReference type="Google" id="ProtNLM"/>
    </source>
</evidence>
<evidence type="ECO:0000313" key="3">
    <source>
        <dbReference type="Proteomes" id="UP001172778"/>
    </source>
</evidence>
<dbReference type="RefSeq" id="WP_284102136.1">
    <property type="nucleotide sequence ID" value="NZ_JARRAF010000025.1"/>
</dbReference>
<sequence length="278" mass="31591">MQTRANPSFIVLRSGLGLLLLALLAGCSSSAERAWWAADKVRMDKGRAIFQEKCKTDAGEKIYRKVEEVEGIVLLKVREWRSEVQWFDKMWPGAAFARESHNNGYIENFLGYEHSGSPERKPVTQEYRGYINLEYNPKNPSNAPGYRFVDVMQADGGRLRYTIVKRPRPTSQIGWIDTLIEGKPTTAPAPRYAVTFEDHVDPALRELWLASSTVKVIDLQTQEVLGELKRWAWAYEPAPGDDSIPWGRSRVCPQGDNYSGNAVTRMFVDRILIPKKAQ</sequence>
<dbReference type="PROSITE" id="PS51257">
    <property type="entry name" value="PROKAR_LIPOPROTEIN"/>
    <property type="match status" value="1"/>
</dbReference>
<feature type="chain" id="PRO_5047413262" description="Lipoprotein" evidence="1">
    <location>
        <begin position="34"/>
        <end position="278"/>
    </location>
</feature>
<gene>
    <name evidence="2" type="ORF">PZA18_17345</name>
</gene>
<comment type="caution">
    <text evidence="2">The sequence shown here is derived from an EMBL/GenBank/DDBJ whole genome shotgun (WGS) entry which is preliminary data.</text>
</comment>
<protein>
    <recommendedName>
        <fullName evidence="4">Lipoprotein</fullName>
    </recommendedName>
</protein>
<evidence type="ECO:0000256" key="1">
    <source>
        <dbReference type="SAM" id="SignalP"/>
    </source>
</evidence>
<keyword evidence="3" id="KW-1185">Reference proteome</keyword>
<feature type="signal peptide" evidence="1">
    <location>
        <begin position="1"/>
        <end position="33"/>
    </location>
</feature>
<organism evidence="2 3">
    <name type="scientific">Parachitinimonas caeni</name>
    <dbReference type="NCBI Taxonomy" id="3031301"/>
    <lineage>
        <taxon>Bacteria</taxon>
        <taxon>Pseudomonadati</taxon>
        <taxon>Pseudomonadota</taxon>
        <taxon>Betaproteobacteria</taxon>
        <taxon>Neisseriales</taxon>
        <taxon>Chitinibacteraceae</taxon>
        <taxon>Parachitinimonas</taxon>
    </lineage>
</organism>
<proteinExistence type="predicted"/>
<reference evidence="2" key="1">
    <citation type="submission" date="2023-03" db="EMBL/GenBank/DDBJ databases">
        <title>Chitinimonas shenzhenensis gen. nov., sp. nov., a novel member of family Burkholderiaceae isolated from activated sludge collected in Shen Zhen, China.</title>
        <authorList>
            <person name="Wang X."/>
        </authorList>
    </citation>
    <scope>NUCLEOTIDE SEQUENCE</scope>
    <source>
        <strain evidence="2">DQS-5</strain>
    </source>
</reference>
<dbReference type="Proteomes" id="UP001172778">
    <property type="component" value="Unassembled WGS sequence"/>
</dbReference>
<dbReference type="EMBL" id="JARRAF010000025">
    <property type="protein sequence ID" value="MDK2125822.1"/>
    <property type="molecule type" value="Genomic_DNA"/>
</dbReference>